<dbReference type="SUPFAM" id="SSF51430">
    <property type="entry name" value="NAD(P)-linked oxidoreductase"/>
    <property type="match status" value="1"/>
</dbReference>
<sequence>MKNRIGTSDVSVTAITLGAWAIGGAMWGGNEEADSLAAIKASIDNGITSIDTAPIYGMGYSEELVGKAIKGYDRSQLQILTKFGMVWDQEKGDFAFERKDNAGVARKIYKYGGYENAIREVEISLKRLQTDYIDLIQLHWPDSTTPISETMEALQRMLDEGKVRAIGVCNYNGAQLAEAAQTVKLASDQVPYSMLKRKIETDVVPYALANGLSVIAYSPMERGLLTGKYNAASRFSADDHRNDYFKQFDMDRVARLTAHLAEMASGYQVSVAQLVLAWTFHQPAVAAALAGARNAAQAAENARALQIKLSEADLAQIENWLAA</sequence>
<proteinExistence type="predicted"/>
<evidence type="ECO:0000313" key="4">
    <source>
        <dbReference type="Proteomes" id="UP001199816"/>
    </source>
</evidence>
<dbReference type="Pfam" id="PF00248">
    <property type="entry name" value="Aldo_ket_red"/>
    <property type="match status" value="1"/>
</dbReference>
<keyword evidence="4" id="KW-1185">Reference proteome</keyword>
<accession>A0ABS8PVQ3</accession>
<dbReference type="InterPro" id="IPR020471">
    <property type="entry name" value="AKR"/>
</dbReference>
<dbReference type="PRINTS" id="PR00069">
    <property type="entry name" value="ALDKETRDTASE"/>
</dbReference>
<name>A0ABS8PVQ3_9BACT</name>
<evidence type="ECO:0000256" key="1">
    <source>
        <dbReference type="ARBA" id="ARBA00023002"/>
    </source>
</evidence>
<dbReference type="InterPro" id="IPR036812">
    <property type="entry name" value="NAD(P)_OxRdtase_dom_sf"/>
</dbReference>
<dbReference type="Gene3D" id="3.20.20.100">
    <property type="entry name" value="NADP-dependent oxidoreductase domain"/>
    <property type="match status" value="1"/>
</dbReference>
<dbReference type="InterPro" id="IPR018170">
    <property type="entry name" value="Aldo/ket_reductase_CS"/>
</dbReference>
<dbReference type="Proteomes" id="UP001199816">
    <property type="component" value="Unassembled WGS sequence"/>
</dbReference>
<dbReference type="InterPro" id="IPR023210">
    <property type="entry name" value="NADP_OxRdtase_dom"/>
</dbReference>
<comment type="caution">
    <text evidence="3">The sequence shown here is derived from an EMBL/GenBank/DDBJ whole genome shotgun (WGS) entry which is preliminary data.</text>
</comment>
<dbReference type="InterPro" id="IPR050523">
    <property type="entry name" value="AKR_Detox_Biosynth"/>
</dbReference>
<feature type="domain" description="NADP-dependent oxidoreductase" evidence="2">
    <location>
        <begin position="15"/>
        <end position="319"/>
    </location>
</feature>
<keyword evidence="1" id="KW-0560">Oxidoreductase</keyword>
<dbReference type="PANTHER" id="PTHR43364">
    <property type="entry name" value="NADH-SPECIFIC METHYLGLYOXAL REDUCTASE-RELATED"/>
    <property type="match status" value="1"/>
</dbReference>
<dbReference type="EMBL" id="JAJNEC010000006">
    <property type="protein sequence ID" value="MCD2425145.1"/>
    <property type="molecule type" value="Genomic_DNA"/>
</dbReference>
<reference evidence="3 4" key="1">
    <citation type="submission" date="2021-11" db="EMBL/GenBank/DDBJ databases">
        <title>Genomic of Niabella pedocola.</title>
        <authorList>
            <person name="Wu T."/>
        </authorList>
    </citation>
    <scope>NUCLEOTIDE SEQUENCE [LARGE SCALE GENOMIC DNA]</scope>
    <source>
        <strain evidence="3 4">JCM 31011</strain>
    </source>
</reference>
<dbReference type="RefSeq" id="WP_231007569.1">
    <property type="nucleotide sequence ID" value="NZ_JAJNEC010000006.1"/>
</dbReference>
<evidence type="ECO:0000259" key="2">
    <source>
        <dbReference type="Pfam" id="PF00248"/>
    </source>
</evidence>
<evidence type="ECO:0000313" key="3">
    <source>
        <dbReference type="EMBL" id="MCD2425145.1"/>
    </source>
</evidence>
<dbReference type="PANTHER" id="PTHR43364:SF4">
    <property type="entry name" value="NAD(P)-LINKED OXIDOREDUCTASE SUPERFAMILY PROTEIN"/>
    <property type="match status" value="1"/>
</dbReference>
<protein>
    <submittedName>
        <fullName evidence="3">Aldo/keto reductase</fullName>
    </submittedName>
</protein>
<gene>
    <name evidence="3" type="ORF">LQ567_20335</name>
</gene>
<organism evidence="3 4">
    <name type="scientific">Niabella pedocola</name>
    <dbReference type="NCBI Taxonomy" id="1752077"/>
    <lineage>
        <taxon>Bacteria</taxon>
        <taxon>Pseudomonadati</taxon>
        <taxon>Bacteroidota</taxon>
        <taxon>Chitinophagia</taxon>
        <taxon>Chitinophagales</taxon>
        <taxon>Chitinophagaceae</taxon>
        <taxon>Niabella</taxon>
    </lineage>
</organism>
<dbReference type="PROSITE" id="PS00062">
    <property type="entry name" value="ALDOKETO_REDUCTASE_2"/>
    <property type="match status" value="1"/>
</dbReference>